<organism evidence="3 4">
    <name type="scientific">Desulfacinum hydrothermale DSM 13146</name>
    <dbReference type="NCBI Taxonomy" id="1121390"/>
    <lineage>
        <taxon>Bacteria</taxon>
        <taxon>Pseudomonadati</taxon>
        <taxon>Thermodesulfobacteriota</taxon>
        <taxon>Syntrophobacteria</taxon>
        <taxon>Syntrophobacterales</taxon>
        <taxon>Syntrophobacteraceae</taxon>
        <taxon>Desulfacinum</taxon>
    </lineage>
</organism>
<dbReference type="GO" id="GO:0005840">
    <property type="term" value="C:ribosome"/>
    <property type="evidence" value="ECO:0007669"/>
    <property type="project" value="UniProtKB-KW"/>
</dbReference>
<name>A0A1W1XUU8_9BACT</name>
<feature type="repeat" description="TPR" evidence="1">
    <location>
        <begin position="530"/>
        <end position="563"/>
    </location>
</feature>
<feature type="repeat" description="TPR" evidence="1">
    <location>
        <begin position="462"/>
        <end position="495"/>
    </location>
</feature>
<dbReference type="Proteomes" id="UP000192783">
    <property type="component" value="Unassembled WGS sequence"/>
</dbReference>
<sequence>MVPDARIHIQDSFKSFRHDQEKTRRPEETVQWVRERLKSLNIRILAKTMRIDTGRLDIPVYISLCGEDATAYTGTKKQMGKGATAAQSEASAVMELMERFSFFSFIHGADFLEARASDLGAHAVDASVLMRSVFDRHTPEEKAQRFLDQCPLRWVPVRNLTRGVDQWAPIDWFYLINEYNGPAAGNTLEEAILQALCEVVERHVGSIISHDERVTPAIDPESLTDPASRELVDKFRKNGIELYLRDFSLDTGIPTVGVLAYDPATFPEKSEIVFTAGTTSHPEKSLCRALTEVAQLAGDFENRTTYRPTLPKYPDLEAAAYLRRNDGVIPIGALPDISHDNMKVEIERAVAALSRIGLEVLVVNVSHPQLQVPAVYVMIPGAHFLEHTRNTDFPQHMARTVLRALDAAQASRQLEILDEVFGPRFDLTFFRAHSLEALGNPHEALKLFSRSLEQDPDPSELASIYVHIGSCYKDLGDYQQALEALEKAESHNGQLKEIYNLRGFCFYQLKEHHRAIEAFERAIELDPGSAIDYANIGSNLRELGHIREAVRLYKMALELDPTIDFARQNVERLELQLAQEASGS</sequence>
<evidence type="ECO:0000259" key="2">
    <source>
        <dbReference type="PROSITE" id="PS51664"/>
    </source>
</evidence>
<evidence type="ECO:0000313" key="3">
    <source>
        <dbReference type="EMBL" id="SMC27614.1"/>
    </source>
</evidence>
<dbReference type="NCBIfam" id="TIGR00702">
    <property type="entry name" value="YcaO-type kinase domain"/>
    <property type="match status" value="1"/>
</dbReference>
<dbReference type="GO" id="GO:0016740">
    <property type="term" value="F:transferase activity"/>
    <property type="evidence" value="ECO:0007669"/>
    <property type="project" value="UniProtKB-KW"/>
</dbReference>
<keyword evidence="3" id="KW-0808">Transferase</keyword>
<dbReference type="InterPro" id="IPR011990">
    <property type="entry name" value="TPR-like_helical_dom_sf"/>
</dbReference>
<keyword evidence="3" id="KW-0687">Ribonucleoprotein</keyword>
<dbReference type="Gene3D" id="3.30.40.250">
    <property type="match status" value="1"/>
</dbReference>
<dbReference type="SMART" id="SM00028">
    <property type="entry name" value="TPR"/>
    <property type="match status" value="4"/>
</dbReference>
<dbReference type="InterPro" id="IPR019734">
    <property type="entry name" value="TPR_rpt"/>
</dbReference>
<feature type="repeat" description="TPR" evidence="1">
    <location>
        <begin position="496"/>
        <end position="529"/>
    </location>
</feature>
<protein>
    <submittedName>
        <fullName evidence="3">Ribosomal protein S12 methylthiotransferase accessory factor</fullName>
    </submittedName>
</protein>
<evidence type="ECO:0000313" key="4">
    <source>
        <dbReference type="Proteomes" id="UP000192783"/>
    </source>
</evidence>
<dbReference type="PANTHER" id="PTHR37809:SF1">
    <property type="entry name" value="RIBOSOMAL PROTEIN S12 METHYLTHIOTRANSFERASE ACCESSORY FACTOR YCAO"/>
    <property type="match status" value="1"/>
</dbReference>
<dbReference type="SUPFAM" id="SSF48452">
    <property type="entry name" value="TPR-like"/>
    <property type="match status" value="1"/>
</dbReference>
<dbReference type="PROSITE" id="PS51664">
    <property type="entry name" value="YCAO"/>
    <property type="match status" value="1"/>
</dbReference>
<dbReference type="Gene3D" id="1.25.40.10">
    <property type="entry name" value="Tetratricopeptide repeat domain"/>
    <property type="match status" value="2"/>
</dbReference>
<dbReference type="PROSITE" id="PS50293">
    <property type="entry name" value="TPR_REGION"/>
    <property type="match status" value="3"/>
</dbReference>
<keyword evidence="1" id="KW-0802">TPR repeat</keyword>
<dbReference type="Pfam" id="PF13181">
    <property type="entry name" value="TPR_8"/>
    <property type="match status" value="1"/>
</dbReference>
<dbReference type="AlphaFoldDB" id="A0A1W1XUU8"/>
<keyword evidence="4" id="KW-1185">Reference proteome</keyword>
<proteinExistence type="predicted"/>
<dbReference type="RefSeq" id="WP_084058909.1">
    <property type="nucleotide sequence ID" value="NZ_FWXF01000022.1"/>
</dbReference>
<dbReference type="Pfam" id="PF13424">
    <property type="entry name" value="TPR_12"/>
    <property type="match status" value="1"/>
</dbReference>
<dbReference type="PROSITE" id="PS50005">
    <property type="entry name" value="TPR"/>
    <property type="match status" value="3"/>
</dbReference>
<accession>A0A1W1XUU8</accession>
<dbReference type="EMBL" id="FWXF01000022">
    <property type="protein sequence ID" value="SMC27614.1"/>
    <property type="molecule type" value="Genomic_DNA"/>
</dbReference>
<gene>
    <name evidence="3" type="ORF">SAMN02746041_03015</name>
</gene>
<dbReference type="Pfam" id="PF02624">
    <property type="entry name" value="YcaO"/>
    <property type="match status" value="1"/>
</dbReference>
<evidence type="ECO:0000256" key="1">
    <source>
        <dbReference type="PROSITE-ProRule" id="PRU00339"/>
    </source>
</evidence>
<reference evidence="3 4" key="1">
    <citation type="submission" date="2017-04" db="EMBL/GenBank/DDBJ databases">
        <authorList>
            <person name="Afonso C.L."/>
            <person name="Miller P.J."/>
            <person name="Scott M.A."/>
            <person name="Spackman E."/>
            <person name="Goraichik I."/>
            <person name="Dimitrov K.M."/>
            <person name="Suarez D.L."/>
            <person name="Swayne D.E."/>
        </authorList>
    </citation>
    <scope>NUCLEOTIDE SEQUENCE [LARGE SCALE GENOMIC DNA]</scope>
    <source>
        <strain evidence="3 4">DSM 13146</strain>
    </source>
</reference>
<keyword evidence="3" id="KW-0689">Ribosomal protein</keyword>
<dbReference type="Pfam" id="PF00515">
    <property type="entry name" value="TPR_1"/>
    <property type="match status" value="1"/>
</dbReference>
<dbReference type="Gene3D" id="3.30.1330.230">
    <property type="match status" value="1"/>
</dbReference>
<dbReference type="InterPro" id="IPR003776">
    <property type="entry name" value="YcaO-like_dom"/>
</dbReference>
<dbReference type="PANTHER" id="PTHR37809">
    <property type="entry name" value="RIBOSOMAL PROTEIN S12 METHYLTHIOTRANSFERASE ACCESSORY FACTOR YCAO"/>
    <property type="match status" value="1"/>
</dbReference>
<dbReference type="OrthoDB" id="5380721at2"/>
<dbReference type="STRING" id="1121390.SAMN02746041_03015"/>
<dbReference type="Gene3D" id="3.30.160.660">
    <property type="match status" value="1"/>
</dbReference>
<feature type="domain" description="YcaO" evidence="2">
    <location>
        <begin position="80"/>
        <end position="422"/>
    </location>
</feature>